<evidence type="ECO:0000259" key="3">
    <source>
        <dbReference type="Pfam" id="PF01557"/>
    </source>
</evidence>
<gene>
    <name evidence="4" type="ordered locus">Dshi_0880</name>
</gene>
<dbReference type="HOGENOM" id="CLU_060136_2_0_5"/>
<dbReference type="Proteomes" id="UP000006833">
    <property type="component" value="Chromosome"/>
</dbReference>
<reference evidence="5" key="1">
    <citation type="journal article" date="2010" name="ISME J.">
        <title>The complete genome sequence of the algal symbiont Dinoroseobacter shibae: a hitchhiker's guide to life in the sea.</title>
        <authorList>
            <person name="Wagner-Dobler I."/>
            <person name="Ballhausen B."/>
            <person name="Berger M."/>
            <person name="Brinkhoff T."/>
            <person name="Buchholz I."/>
            <person name="Bunk B."/>
            <person name="Cypionka H."/>
            <person name="Daniel R."/>
            <person name="Drepper T."/>
            <person name="Gerdts G."/>
            <person name="Hahnke S."/>
            <person name="Han C."/>
            <person name="Jahn D."/>
            <person name="Kalhoefer D."/>
            <person name="Kiss H."/>
            <person name="Klenk H.P."/>
            <person name="Kyrpides N."/>
            <person name="Liebl W."/>
            <person name="Liesegang H."/>
            <person name="Meincke L."/>
            <person name="Pati A."/>
            <person name="Petersen J."/>
            <person name="Piekarski T."/>
            <person name="Pommerenke C."/>
            <person name="Pradella S."/>
            <person name="Pukall R."/>
            <person name="Rabus R."/>
            <person name="Stackebrandt E."/>
            <person name="Thole S."/>
            <person name="Thompson L."/>
            <person name="Tielen P."/>
            <person name="Tomasch J."/>
            <person name="von Jan M."/>
            <person name="Wanphrut N."/>
            <person name="Wichels A."/>
            <person name="Zech H."/>
            <person name="Simon M."/>
        </authorList>
    </citation>
    <scope>NUCLEOTIDE SEQUENCE [LARGE SCALE GENOMIC DNA]</scope>
    <source>
        <strain evidence="5">DSM 16493 / NCIMB 14021 / DFL 12</strain>
    </source>
</reference>
<dbReference type="EC" id="4.1.1.-" evidence="4"/>
<dbReference type="AlphaFoldDB" id="A8LRH5"/>
<dbReference type="eggNOG" id="COG3971">
    <property type="taxonomic scope" value="Bacteria"/>
</dbReference>
<protein>
    <submittedName>
        <fullName evidence="4">Hydratase/decarboxylase</fullName>
        <ecNumber evidence="4">4.1.1.-</ecNumber>
    </submittedName>
</protein>
<dbReference type="PANTHER" id="PTHR30143:SF0">
    <property type="entry name" value="2-KETO-4-PENTENOATE HYDRATASE"/>
    <property type="match status" value="1"/>
</dbReference>
<dbReference type="STRING" id="398580.Dshi_0880"/>
<evidence type="ECO:0000313" key="4">
    <source>
        <dbReference type="EMBL" id="ABV92625.1"/>
    </source>
</evidence>
<dbReference type="GO" id="GO:0005737">
    <property type="term" value="C:cytoplasm"/>
    <property type="evidence" value="ECO:0007669"/>
    <property type="project" value="TreeGrafter"/>
</dbReference>
<dbReference type="InterPro" id="IPR050772">
    <property type="entry name" value="Hydratase-Decarb/MhpD_sf"/>
</dbReference>
<evidence type="ECO:0000256" key="2">
    <source>
        <dbReference type="SAM" id="SignalP"/>
    </source>
</evidence>
<accession>A8LRH5</accession>
<keyword evidence="2" id="KW-0732">Signal</keyword>
<proteinExistence type="predicted"/>
<dbReference type="InterPro" id="IPR036663">
    <property type="entry name" value="Fumarylacetoacetase_C_sf"/>
</dbReference>
<keyword evidence="5" id="KW-1185">Reference proteome</keyword>
<evidence type="ECO:0000256" key="1">
    <source>
        <dbReference type="ARBA" id="ARBA00023239"/>
    </source>
</evidence>
<dbReference type="GO" id="GO:0008684">
    <property type="term" value="F:2-oxopent-4-enoate hydratase activity"/>
    <property type="evidence" value="ECO:0007669"/>
    <property type="project" value="TreeGrafter"/>
</dbReference>
<feature type="domain" description="Fumarylacetoacetase-like C-terminal" evidence="3">
    <location>
        <begin position="93"/>
        <end position="253"/>
    </location>
</feature>
<name>A8LRH5_DINSH</name>
<dbReference type="InterPro" id="IPR011234">
    <property type="entry name" value="Fumarylacetoacetase-like_C"/>
</dbReference>
<dbReference type="OrthoDB" id="9792137at2"/>
<dbReference type="PANTHER" id="PTHR30143">
    <property type="entry name" value="ACID HYDRATASE"/>
    <property type="match status" value="1"/>
</dbReference>
<feature type="chain" id="PRO_5002725374" evidence="2">
    <location>
        <begin position="22"/>
        <end position="282"/>
    </location>
</feature>
<dbReference type="EMBL" id="CP000830">
    <property type="protein sequence ID" value="ABV92625.1"/>
    <property type="molecule type" value="Genomic_DNA"/>
</dbReference>
<feature type="signal peptide" evidence="2">
    <location>
        <begin position="1"/>
        <end position="21"/>
    </location>
</feature>
<dbReference type="Pfam" id="PF01557">
    <property type="entry name" value="FAA_hydrolase"/>
    <property type="match status" value="1"/>
</dbReference>
<dbReference type="RefSeq" id="WP_012177556.1">
    <property type="nucleotide sequence ID" value="NC_009952.1"/>
</dbReference>
<evidence type="ECO:0000313" key="5">
    <source>
        <dbReference type="Proteomes" id="UP000006833"/>
    </source>
</evidence>
<sequence>MMRGWIWAAVAGLMLPGVAQAGCATDAEVAAFVEDYLAKTPTKALSPEATLEEARCTQAKVVAALEPHLGPVVGYKAGLTSDAAMAAFGVSEPVAGVLYRDMFLEDGATVAQPHGARPLFEADLVFVVGSAAINDAETGADVMDAIASIHAFIELPDLMYGPDEPLNGASITAGGVGARAGVLGPAIPFEDSGAMIDLLAEMQVRVTDAEGTVLSEAPGAAVLGNPLRSVVWLRSTGITFKPGDMISVGSIGPLMPPAKAKGRATVEYLGLPGTPTLTVNFE</sequence>
<dbReference type="Gene3D" id="3.90.850.10">
    <property type="entry name" value="Fumarylacetoacetase-like, C-terminal domain"/>
    <property type="match status" value="1"/>
</dbReference>
<dbReference type="KEGG" id="dsh:Dshi_0880"/>
<dbReference type="SUPFAM" id="SSF56529">
    <property type="entry name" value="FAH"/>
    <property type="match status" value="1"/>
</dbReference>
<keyword evidence="1 4" id="KW-0456">Lyase</keyword>
<organism evidence="4 5">
    <name type="scientific">Dinoroseobacter shibae (strain DSM 16493 / NCIMB 14021 / DFL 12)</name>
    <dbReference type="NCBI Taxonomy" id="398580"/>
    <lineage>
        <taxon>Bacteria</taxon>
        <taxon>Pseudomonadati</taxon>
        <taxon>Pseudomonadota</taxon>
        <taxon>Alphaproteobacteria</taxon>
        <taxon>Rhodobacterales</taxon>
        <taxon>Roseobacteraceae</taxon>
        <taxon>Dinoroseobacter</taxon>
    </lineage>
</organism>